<dbReference type="InterPro" id="IPR040396">
    <property type="entry name" value="PAIP2-like"/>
</dbReference>
<evidence type="ECO:0000256" key="3">
    <source>
        <dbReference type="ARBA" id="ARBA00022845"/>
    </source>
</evidence>
<evidence type="ECO:0000256" key="2">
    <source>
        <dbReference type="ARBA" id="ARBA00022843"/>
    </source>
</evidence>
<dbReference type="InterPro" id="IPR009818">
    <property type="entry name" value="PAM2_motif"/>
</dbReference>
<evidence type="ECO:0000256" key="4">
    <source>
        <dbReference type="SAM" id="MobiDB-lite"/>
    </source>
</evidence>
<evidence type="ECO:0000313" key="5">
    <source>
        <dbReference type="Proteomes" id="UP000515158"/>
    </source>
</evidence>
<reference evidence="6 7" key="1">
    <citation type="submission" date="2025-04" db="UniProtKB">
        <authorList>
            <consortium name="RefSeq"/>
        </authorList>
    </citation>
    <scope>IDENTIFICATION</scope>
    <source>
        <tissue evidence="6 7">Total insect</tissue>
    </source>
</reference>
<evidence type="ECO:0000313" key="7">
    <source>
        <dbReference type="RefSeq" id="XP_034244068.1"/>
    </source>
</evidence>
<dbReference type="OrthoDB" id="5985142at2759"/>
<dbReference type="GO" id="GO:0045947">
    <property type="term" value="P:negative regulation of translational initiation"/>
    <property type="evidence" value="ECO:0007669"/>
    <property type="project" value="InterPro"/>
</dbReference>
<feature type="region of interest" description="Disordered" evidence="4">
    <location>
        <begin position="83"/>
        <end position="105"/>
    </location>
</feature>
<feature type="compositionally biased region" description="Polar residues" evidence="4">
    <location>
        <begin position="91"/>
        <end position="105"/>
    </location>
</feature>
<dbReference type="PANTHER" id="PTHR13154:SF6">
    <property type="entry name" value="GEO05078P1"/>
    <property type="match status" value="1"/>
</dbReference>
<evidence type="ECO:0000313" key="6">
    <source>
        <dbReference type="RefSeq" id="XP_034244067.1"/>
    </source>
</evidence>
<dbReference type="CTD" id="51247"/>
<comment type="similarity">
    <text evidence="1">Belongs to the PAIP2 family.</text>
</comment>
<dbReference type="GO" id="GO:0000900">
    <property type="term" value="F:mRNA regulatory element binding translation repressor activity"/>
    <property type="evidence" value="ECO:0007669"/>
    <property type="project" value="InterPro"/>
</dbReference>
<proteinExistence type="inferred from homology"/>
<name>A0A6P8ZAB2_THRPL</name>
<dbReference type="GO" id="GO:0005737">
    <property type="term" value="C:cytoplasm"/>
    <property type="evidence" value="ECO:0007669"/>
    <property type="project" value="TreeGrafter"/>
</dbReference>
<keyword evidence="3" id="KW-0810">Translation regulation</keyword>
<feature type="compositionally biased region" description="Polar residues" evidence="4">
    <location>
        <begin position="157"/>
        <end position="167"/>
    </location>
</feature>
<sequence length="177" mass="19693">MKLPTSETSAPSLNAGSGNGYYGQNNHTVMVILAPPSPDPAQNGDFSEYFWMENEEEFDRQVLKELEEEALMEQCMQAMIDDNSAMDSPPAQWQQEDVNPEVQNGPSSELIMAMRGLQVNGEAAQDQPKSEAKGNHEFKFNPMAKEFIPGMPFFRPSGQTSDRSPQFSELVDNQPDA</sequence>
<gene>
    <name evidence="6 7" type="primary">LOC117646877</name>
</gene>
<protein>
    <submittedName>
        <fullName evidence="6 7">Uncharacterized protein LOC117646877</fullName>
    </submittedName>
</protein>
<dbReference type="PANTHER" id="PTHR13154">
    <property type="entry name" value="POLYADENYLATE-BINDING PROTEIN-INTERACTING PROTEIN 2"/>
    <property type="match status" value="1"/>
</dbReference>
<accession>A0A6P8ZAB2</accession>
<feature type="region of interest" description="Disordered" evidence="4">
    <location>
        <begin position="149"/>
        <end position="177"/>
    </location>
</feature>
<keyword evidence="2" id="KW-0832">Ubl conjugation</keyword>
<organism evidence="6">
    <name type="scientific">Thrips palmi</name>
    <name type="common">Melon thrips</name>
    <dbReference type="NCBI Taxonomy" id="161013"/>
    <lineage>
        <taxon>Eukaryota</taxon>
        <taxon>Metazoa</taxon>
        <taxon>Ecdysozoa</taxon>
        <taxon>Arthropoda</taxon>
        <taxon>Hexapoda</taxon>
        <taxon>Insecta</taxon>
        <taxon>Pterygota</taxon>
        <taxon>Neoptera</taxon>
        <taxon>Paraneoptera</taxon>
        <taxon>Thysanoptera</taxon>
        <taxon>Terebrantia</taxon>
        <taxon>Thripoidea</taxon>
        <taxon>Thripidae</taxon>
        <taxon>Thrips</taxon>
    </lineage>
</organism>
<dbReference type="GeneID" id="117646877"/>
<keyword evidence="5" id="KW-1185">Reference proteome</keyword>
<dbReference type="KEGG" id="tpal:117646877"/>
<dbReference type="Proteomes" id="UP000515158">
    <property type="component" value="Unplaced"/>
</dbReference>
<dbReference type="Pfam" id="PF07145">
    <property type="entry name" value="PAM2"/>
    <property type="match status" value="1"/>
</dbReference>
<dbReference type="RefSeq" id="XP_034244068.1">
    <property type="nucleotide sequence ID" value="XM_034388177.1"/>
</dbReference>
<dbReference type="AlphaFoldDB" id="A0A6P8ZAB2"/>
<dbReference type="RefSeq" id="XP_034244067.1">
    <property type="nucleotide sequence ID" value="XM_034388176.1"/>
</dbReference>
<evidence type="ECO:0000256" key="1">
    <source>
        <dbReference type="ARBA" id="ARBA00006858"/>
    </source>
</evidence>